<dbReference type="InterPro" id="IPR055396">
    <property type="entry name" value="DUF7088"/>
</dbReference>
<dbReference type="RefSeq" id="WP_105037362.1">
    <property type="nucleotide sequence ID" value="NZ_PPSL01000001.1"/>
</dbReference>
<keyword evidence="5" id="KW-1185">Reference proteome</keyword>
<keyword evidence="1" id="KW-0812">Transmembrane</keyword>
<dbReference type="EMBL" id="PPSL01000001">
    <property type="protein sequence ID" value="PQJ12478.1"/>
    <property type="molecule type" value="Genomic_DNA"/>
</dbReference>
<evidence type="ECO:0000313" key="4">
    <source>
        <dbReference type="EMBL" id="PQJ12478.1"/>
    </source>
</evidence>
<dbReference type="Pfam" id="PF09822">
    <property type="entry name" value="ABC_transp_aux"/>
    <property type="match status" value="1"/>
</dbReference>
<dbReference type="AlphaFoldDB" id="A0A2S7T0M2"/>
<evidence type="ECO:0000259" key="3">
    <source>
        <dbReference type="Pfam" id="PF23357"/>
    </source>
</evidence>
<name>A0A2S7T0M2_9BACT</name>
<reference evidence="4 5" key="1">
    <citation type="submission" date="2018-01" db="EMBL/GenBank/DDBJ databases">
        <title>A novel member of the phylum Bacteroidetes isolated from glacier ice.</title>
        <authorList>
            <person name="Liu Q."/>
            <person name="Xin Y.-H."/>
        </authorList>
    </citation>
    <scope>NUCLEOTIDE SEQUENCE [LARGE SCALE GENOMIC DNA]</scope>
    <source>
        <strain evidence="4 5">RB1R16</strain>
    </source>
</reference>
<feature type="domain" description="DUF7088" evidence="3">
    <location>
        <begin position="44"/>
        <end position="154"/>
    </location>
</feature>
<organism evidence="4 5">
    <name type="scientific">Flavipsychrobacter stenotrophus</name>
    <dbReference type="NCBI Taxonomy" id="2077091"/>
    <lineage>
        <taxon>Bacteria</taxon>
        <taxon>Pseudomonadati</taxon>
        <taxon>Bacteroidota</taxon>
        <taxon>Chitinophagia</taxon>
        <taxon>Chitinophagales</taxon>
        <taxon>Chitinophagaceae</taxon>
        <taxon>Flavipsychrobacter</taxon>
    </lineage>
</organism>
<dbReference type="Pfam" id="PF23357">
    <property type="entry name" value="DUF7088"/>
    <property type="match status" value="1"/>
</dbReference>
<feature type="domain" description="ABC-type uncharacterised transport system" evidence="2">
    <location>
        <begin position="200"/>
        <end position="504"/>
    </location>
</feature>
<accession>A0A2S7T0M2</accession>
<gene>
    <name evidence="4" type="primary">gldG</name>
    <name evidence="4" type="ORF">CJD36_001645</name>
</gene>
<sequence length="578" mass="65622">MATKKQGKNNKRRQAIVRIVFMALILICVNILASYFHKGIDLTKEKRFTLSNSTKKMLRSMPEVAVINVYLKGKLPADLQHVQESVREELSTFKDVAGNKIIYRFIDPFEGKNENEQKQIARDLQMKGVELMSLPSKEEDGYSVKVCFPYALVQYNGREMPIYLLENAQGKTRSELTMLSAALLEYKFASAINMMSKAIQPRIGYLYGNGEDMSIHSVDLLSSLGGLYKLDSLNLSHLIHISNAYEAIIINAPTTPFSEPDKLKIDQYIMRGGHVLWAVNTMSASMDSFSHGNQKFLSVENGLNLDDMLFKYGARINNDLIEDKQCVPIPIMATTGKPELHDWVYFPRINPTSEHPIVRNMDFIIGGFTNSIDTISAAAIKSTVLLETSKYSRTSSSPVTVSFAKINYPGRMENFNRPYRPVAVLLEGKFVSLYKNRLARAYLATLDSLHEPFQPQCDSPGSMIVTSIGNIFQNDFSTKDGPMQLGYYKYTAEHFANRDFLLNAIEYLTDHSGILEARSKDVKMRLLDKGRAIEEKTQWQWINVTIPIALVLMFASFYLFMRKRRYEVKKTIKPTTNG</sequence>
<evidence type="ECO:0000256" key="1">
    <source>
        <dbReference type="SAM" id="Phobius"/>
    </source>
</evidence>
<protein>
    <submittedName>
        <fullName evidence="4">Gliding motility-associated ABC transporter substrate-binding protein GldG</fullName>
    </submittedName>
</protein>
<keyword evidence="1" id="KW-0472">Membrane</keyword>
<dbReference type="InterPro" id="IPR019863">
    <property type="entry name" value="Motility-assoc_ABC-rel_GldG"/>
</dbReference>
<comment type="caution">
    <text evidence="4">The sequence shown here is derived from an EMBL/GenBank/DDBJ whole genome shotgun (WGS) entry which is preliminary data.</text>
</comment>
<proteinExistence type="predicted"/>
<evidence type="ECO:0000313" key="5">
    <source>
        <dbReference type="Proteomes" id="UP000239872"/>
    </source>
</evidence>
<dbReference type="InterPro" id="IPR019196">
    <property type="entry name" value="ABC_transp_unknown"/>
</dbReference>
<evidence type="ECO:0000259" key="2">
    <source>
        <dbReference type="Pfam" id="PF09822"/>
    </source>
</evidence>
<dbReference type="OrthoDB" id="9777219at2"/>
<feature type="transmembrane region" description="Helical" evidence="1">
    <location>
        <begin position="15"/>
        <end position="36"/>
    </location>
</feature>
<dbReference type="NCBIfam" id="TIGR03521">
    <property type="entry name" value="GldG"/>
    <property type="match status" value="1"/>
</dbReference>
<dbReference type="Proteomes" id="UP000239872">
    <property type="component" value="Unassembled WGS sequence"/>
</dbReference>
<keyword evidence="1" id="KW-1133">Transmembrane helix</keyword>
<feature type="transmembrane region" description="Helical" evidence="1">
    <location>
        <begin position="539"/>
        <end position="560"/>
    </location>
</feature>